<feature type="transmembrane region" description="Helical" evidence="1">
    <location>
        <begin position="187"/>
        <end position="208"/>
    </location>
</feature>
<keyword evidence="1" id="KW-0472">Membrane</keyword>
<evidence type="ECO:0000313" key="3">
    <source>
        <dbReference type="Proteomes" id="UP000291106"/>
    </source>
</evidence>
<dbReference type="Pfam" id="PF03929">
    <property type="entry name" value="PepSY_TM"/>
    <property type="match status" value="1"/>
</dbReference>
<dbReference type="PANTHER" id="PTHR34219">
    <property type="entry name" value="IRON-REGULATED INNER MEMBRANE PROTEIN-RELATED"/>
    <property type="match status" value="1"/>
</dbReference>
<keyword evidence="1" id="KW-0812">Transmembrane</keyword>
<evidence type="ECO:0000256" key="1">
    <source>
        <dbReference type="SAM" id="Phobius"/>
    </source>
</evidence>
<name>A0A411PGX4_9GAMM</name>
<dbReference type="PANTHER" id="PTHR34219:SF8">
    <property type="entry name" value="PEPSY DOMAIN-CONTAINING PROTEIN"/>
    <property type="match status" value="1"/>
</dbReference>
<feature type="transmembrane region" description="Helical" evidence="1">
    <location>
        <begin position="12"/>
        <end position="32"/>
    </location>
</feature>
<proteinExistence type="predicted"/>
<dbReference type="RefSeq" id="WP_130599205.1">
    <property type="nucleotide sequence ID" value="NZ_CP036200.1"/>
</dbReference>
<dbReference type="InterPro" id="IPR005625">
    <property type="entry name" value="PepSY-ass_TM"/>
</dbReference>
<dbReference type="KEGG" id="smai:EXU30_08700"/>
<feature type="transmembrane region" description="Helical" evidence="1">
    <location>
        <begin position="328"/>
        <end position="350"/>
    </location>
</feature>
<sequence length="369" mass="42733">MRKTLFKWHSYAALVAMLPIFIISITGSILVFKVEIDSLLRPEHMRVDHVGAQPRVSLDTLMTNVLDTHTGYELGGWELFHDNYRSDAGYLIKHGTEEWSKIYVNQYTGELLSQPQTMEHYITDWLLELHYTFLLHNQGIVVGFIVALVMLFLGVSGIIIYRRFWAKFFTLRYKAVRRILFSDIHKMIGIVSSPVLIILAITGGYWNISLLLHEYVEHAGKEHFLITEPLHSETISFETLRLQARQEIDGFSAGYLSMPHEPDSYITYWGDVPNKNPFSSEYSSTVTFDKDEGKLVSKIDVRESGFSHVFVDSFRKLHFGYFGGLVTRIIWCVLGLMPVVLAFTGFYLYWQRTRQRKRAKVSRQELQVS</sequence>
<dbReference type="AlphaFoldDB" id="A0A411PGX4"/>
<dbReference type="EMBL" id="CP036200">
    <property type="protein sequence ID" value="QBF82758.1"/>
    <property type="molecule type" value="Genomic_DNA"/>
</dbReference>
<feature type="transmembrane region" description="Helical" evidence="1">
    <location>
        <begin position="140"/>
        <end position="161"/>
    </location>
</feature>
<reference evidence="2 3" key="1">
    <citation type="submission" date="2019-02" db="EMBL/GenBank/DDBJ databases">
        <title>Shewanella sp. D4-2 isolated from Dokdo Island.</title>
        <authorList>
            <person name="Baek K."/>
        </authorList>
    </citation>
    <scope>NUCLEOTIDE SEQUENCE [LARGE SCALE GENOMIC DNA]</scope>
    <source>
        <strain evidence="2 3">D4-2</strain>
    </source>
</reference>
<dbReference type="Proteomes" id="UP000291106">
    <property type="component" value="Chromosome"/>
</dbReference>
<accession>A0A411PGX4</accession>
<keyword evidence="1" id="KW-1133">Transmembrane helix</keyword>
<organism evidence="2 3">
    <name type="scientific">Shewanella maritima</name>
    <dbReference type="NCBI Taxonomy" id="2520507"/>
    <lineage>
        <taxon>Bacteria</taxon>
        <taxon>Pseudomonadati</taxon>
        <taxon>Pseudomonadota</taxon>
        <taxon>Gammaproteobacteria</taxon>
        <taxon>Alteromonadales</taxon>
        <taxon>Shewanellaceae</taxon>
        <taxon>Shewanella</taxon>
    </lineage>
</organism>
<keyword evidence="3" id="KW-1185">Reference proteome</keyword>
<gene>
    <name evidence="2" type="ORF">EXU30_08700</name>
</gene>
<evidence type="ECO:0000313" key="2">
    <source>
        <dbReference type="EMBL" id="QBF82758.1"/>
    </source>
</evidence>
<dbReference type="OrthoDB" id="5294804at2"/>
<protein>
    <submittedName>
        <fullName evidence="2">PepSY domain-containing protein</fullName>
    </submittedName>
</protein>